<dbReference type="SUPFAM" id="SSF51445">
    <property type="entry name" value="(Trans)glycosidases"/>
    <property type="match status" value="1"/>
</dbReference>
<feature type="compositionally biased region" description="Basic residues" evidence="5">
    <location>
        <begin position="1"/>
        <end position="12"/>
    </location>
</feature>
<name>A0A4U6QCA5_9ACTN</name>
<dbReference type="GO" id="GO:0008422">
    <property type="term" value="F:beta-glucosidase activity"/>
    <property type="evidence" value="ECO:0007669"/>
    <property type="project" value="TreeGrafter"/>
</dbReference>
<reference evidence="6 7" key="1">
    <citation type="submission" date="2019-05" db="EMBL/GenBank/DDBJ databases">
        <title>Nakamurella sp. N5BH11, whole genome shotgun sequence.</title>
        <authorList>
            <person name="Tuo L."/>
        </authorList>
    </citation>
    <scope>NUCLEOTIDE SEQUENCE [LARGE SCALE GENOMIC DNA]</scope>
    <source>
        <strain evidence="6 7">N5BH11</strain>
    </source>
</reference>
<dbReference type="Pfam" id="PF00232">
    <property type="entry name" value="Glyco_hydro_1"/>
    <property type="match status" value="1"/>
</dbReference>
<dbReference type="Proteomes" id="UP000306985">
    <property type="component" value="Unassembled WGS sequence"/>
</dbReference>
<evidence type="ECO:0000313" key="7">
    <source>
        <dbReference type="Proteomes" id="UP000306985"/>
    </source>
</evidence>
<dbReference type="PRINTS" id="PR00131">
    <property type="entry name" value="GLHYDRLASE1"/>
</dbReference>
<comment type="similarity">
    <text evidence="1 4">Belongs to the glycosyl hydrolase 1 family.</text>
</comment>
<dbReference type="GO" id="GO:0005829">
    <property type="term" value="C:cytosol"/>
    <property type="evidence" value="ECO:0007669"/>
    <property type="project" value="TreeGrafter"/>
</dbReference>
<sequence>MVRDRRRGRHPGRGPAPVTTTHSGGGLGPPGRLLVGTTSSAVPWEGSAGLPDGWPAAGSGSDTTTPGAAALTVWDVFGALPGRIADGTAPTTGAGGVERLDADLDLLAELGVRAHRVTLSWARLAPQGQVDPGGAGSDFYRRLLDGLRDRGIAPWVALHHWDLPLSLMEQGGWLARETAHRFADYAAAAAAAFGDRVAAWTTVDEPATVTALGYGVGIDAPGLTLLGGAFSAAHHQLLAHGHAVTALRAAGAVPVGIVNAHTVVRPHNPGSTADQAVARFVDLYLNRQFADPVLRGRYPRALHRSLPEMGDETLVHDGDLAVIGQPLDFYGVSWDHPLTVAAVPENRSVPFSLETPDGLPLTTTGRPVDPQGLQQTLSDLSRRYPDAPPLIVAASGGAFAARTDGADEDRIAFLDAHLAATEAAREAGSDVRAYFHRSLLDGWEWTDGWSARYGLVAVDRETGHRVRRPAFTHLQQRLAERPLQD</sequence>
<dbReference type="PANTHER" id="PTHR10353">
    <property type="entry name" value="GLYCOSYL HYDROLASE"/>
    <property type="match status" value="1"/>
</dbReference>
<protein>
    <submittedName>
        <fullName evidence="6">Glycosyl hydrolase family protein</fullName>
    </submittedName>
</protein>
<dbReference type="GO" id="GO:0016052">
    <property type="term" value="P:carbohydrate catabolic process"/>
    <property type="evidence" value="ECO:0007669"/>
    <property type="project" value="TreeGrafter"/>
</dbReference>
<dbReference type="InterPro" id="IPR001360">
    <property type="entry name" value="Glyco_hydro_1"/>
</dbReference>
<accession>A0A4U6QCA5</accession>
<keyword evidence="3" id="KW-0326">Glycosidase</keyword>
<gene>
    <name evidence="6" type="ORF">FDO65_15925</name>
</gene>
<feature type="region of interest" description="Disordered" evidence="5">
    <location>
        <begin position="1"/>
        <end position="63"/>
    </location>
</feature>
<dbReference type="PANTHER" id="PTHR10353:SF36">
    <property type="entry name" value="LP05116P"/>
    <property type="match status" value="1"/>
</dbReference>
<evidence type="ECO:0000256" key="3">
    <source>
        <dbReference type="ARBA" id="ARBA00023295"/>
    </source>
</evidence>
<dbReference type="InterPro" id="IPR017853">
    <property type="entry name" value="GH"/>
</dbReference>
<dbReference type="AlphaFoldDB" id="A0A4U6QCA5"/>
<evidence type="ECO:0000256" key="5">
    <source>
        <dbReference type="SAM" id="MobiDB-lite"/>
    </source>
</evidence>
<proteinExistence type="inferred from homology"/>
<dbReference type="OrthoDB" id="9765195at2"/>
<comment type="caution">
    <text evidence="6">The sequence shown here is derived from an EMBL/GenBank/DDBJ whole genome shotgun (WGS) entry which is preliminary data.</text>
</comment>
<feature type="compositionally biased region" description="Low complexity" evidence="5">
    <location>
        <begin position="13"/>
        <end position="22"/>
    </location>
</feature>
<evidence type="ECO:0000313" key="6">
    <source>
        <dbReference type="EMBL" id="TKV57641.1"/>
    </source>
</evidence>
<keyword evidence="7" id="KW-1185">Reference proteome</keyword>
<organism evidence="6 7">
    <name type="scientific">Nakamurella flava</name>
    <dbReference type="NCBI Taxonomy" id="2576308"/>
    <lineage>
        <taxon>Bacteria</taxon>
        <taxon>Bacillati</taxon>
        <taxon>Actinomycetota</taxon>
        <taxon>Actinomycetes</taxon>
        <taxon>Nakamurellales</taxon>
        <taxon>Nakamurellaceae</taxon>
        <taxon>Nakamurella</taxon>
    </lineage>
</organism>
<evidence type="ECO:0000256" key="1">
    <source>
        <dbReference type="ARBA" id="ARBA00010838"/>
    </source>
</evidence>
<evidence type="ECO:0000256" key="4">
    <source>
        <dbReference type="RuleBase" id="RU003690"/>
    </source>
</evidence>
<dbReference type="Gene3D" id="3.20.20.80">
    <property type="entry name" value="Glycosidases"/>
    <property type="match status" value="1"/>
</dbReference>
<evidence type="ECO:0000256" key="2">
    <source>
        <dbReference type="ARBA" id="ARBA00022801"/>
    </source>
</evidence>
<dbReference type="EMBL" id="SZZH01000004">
    <property type="protein sequence ID" value="TKV57641.1"/>
    <property type="molecule type" value="Genomic_DNA"/>
</dbReference>
<keyword evidence="2 6" id="KW-0378">Hydrolase</keyword>